<dbReference type="GO" id="GO:0005524">
    <property type="term" value="F:ATP binding"/>
    <property type="evidence" value="ECO:0007669"/>
    <property type="project" value="UniProtKB-KW"/>
</dbReference>
<evidence type="ECO:0000259" key="5">
    <source>
        <dbReference type="Pfam" id="PF13087"/>
    </source>
</evidence>
<dbReference type="GO" id="GO:0016787">
    <property type="term" value="F:hydrolase activity"/>
    <property type="evidence" value="ECO:0007669"/>
    <property type="project" value="UniProtKB-KW"/>
</dbReference>
<proteinExistence type="predicted"/>
<name>A0A162ICY0_9EURO</name>
<dbReference type="CDD" id="cd18808">
    <property type="entry name" value="SF1_C_Upf1"/>
    <property type="match status" value="1"/>
</dbReference>
<keyword evidence="7" id="KW-1185">Reference proteome</keyword>
<feature type="domain" description="DNA2/NAM7 helicase-like C-terminal" evidence="5">
    <location>
        <begin position="1"/>
        <end position="213"/>
    </location>
</feature>
<dbReference type="InterPro" id="IPR047187">
    <property type="entry name" value="SF1_C_Upf1"/>
</dbReference>
<dbReference type="InterPro" id="IPR027417">
    <property type="entry name" value="P-loop_NTPase"/>
</dbReference>
<evidence type="ECO:0000256" key="3">
    <source>
        <dbReference type="ARBA" id="ARBA00022806"/>
    </source>
</evidence>
<protein>
    <submittedName>
        <fullName evidence="6">DNA-binding protein SMUBP-2</fullName>
    </submittedName>
</protein>
<comment type="caution">
    <text evidence="6">The sequence shown here is derived from an EMBL/GenBank/DDBJ whole genome shotgun (WGS) entry which is preliminary data.</text>
</comment>
<dbReference type="AlphaFoldDB" id="A0A162ICY0"/>
<keyword evidence="2" id="KW-0378">Hydrolase</keyword>
<dbReference type="PANTHER" id="PTHR43788">
    <property type="entry name" value="DNA2/NAM7 HELICASE FAMILY MEMBER"/>
    <property type="match status" value="1"/>
</dbReference>
<accession>A0A162ICY0</accession>
<dbReference type="InterPro" id="IPR041679">
    <property type="entry name" value="DNA2/NAM7-like_C"/>
</dbReference>
<keyword evidence="1" id="KW-0547">Nucleotide-binding</keyword>
<reference evidence="6 7" key="1">
    <citation type="journal article" date="2016" name="Genome Biol. Evol.">
        <title>Divergent and convergent evolution of fungal pathogenicity.</title>
        <authorList>
            <person name="Shang Y."/>
            <person name="Xiao G."/>
            <person name="Zheng P."/>
            <person name="Cen K."/>
            <person name="Zhan S."/>
            <person name="Wang C."/>
        </authorList>
    </citation>
    <scope>NUCLEOTIDE SEQUENCE [LARGE SCALE GENOMIC DNA]</scope>
    <source>
        <strain evidence="6 7">ARSEF 7405</strain>
    </source>
</reference>
<evidence type="ECO:0000313" key="7">
    <source>
        <dbReference type="Proteomes" id="UP000242877"/>
    </source>
</evidence>
<evidence type="ECO:0000256" key="1">
    <source>
        <dbReference type="ARBA" id="ARBA00022741"/>
    </source>
</evidence>
<evidence type="ECO:0000256" key="4">
    <source>
        <dbReference type="ARBA" id="ARBA00022840"/>
    </source>
</evidence>
<dbReference type="GO" id="GO:0003677">
    <property type="term" value="F:DNA binding"/>
    <property type="evidence" value="ECO:0007669"/>
    <property type="project" value="UniProtKB-KW"/>
</dbReference>
<dbReference type="OrthoDB" id="6513042at2759"/>
<dbReference type="Proteomes" id="UP000242877">
    <property type="component" value="Unassembled WGS sequence"/>
</dbReference>
<dbReference type="Gene3D" id="3.40.50.300">
    <property type="entry name" value="P-loop containing nucleotide triphosphate hydrolases"/>
    <property type="match status" value="1"/>
</dbReference>
<dbReference type="GO" id="GO:0043139">
    <property type="term" value="F:5'-3' DNA helicase activity"/>
    <property type="evidence" value="ECO:0007669"/>
    <property type="project" value="TreeGrafter"/>
</dbReference>
<organism evidence="6 7">
    <name type="scientific">Ascosphaera apis ARSEF 7405</name>
    <dbReference type="NCBI Taxonomy" id="392613"/>
    <lineage>
        <taxon>Eukaryota</taxon>
        <taxon>Fungi</taxon>
        <taxon>Dikarya</taxon>
        <taxon>Ascomycota</taxon>
        <taxon>Pezizomycotina</taxon>
        <taxon>Eurotiomycetes</taxon>
        <taxon>Eurotiomycetidae</taxon>
        <taxon>Onygenales</taxon>
        <taxon>Ascosphaeraceae</taxon>
        <taxon>Ascosphaera</taxon>
    </lineage>
</organism>
<dbReference type="SUPFAM" id="SSF52540">
    <property type="entry name" value="P-loop containing nucleoside triphosphate hydrolases"/>
    <property type="match status" value="1"/>
</dbReference>
<keyword evidence="3" id="KW-0347">Helicase</keyword>
<dbReference type="EMBL" id="AZGZ01000013">
    <property type="protein sequence ID" value="KZZ91653.1"/>
    <property type="molecule type" value="Genomic_DNA"/>
</dbReference>
<keyword evidence="4" id="KW-0067">ATP-binding</keyword>
<dbReference type="Pfam" id="PF13087">
    <property type="entry name" value="AAA_12"/>
    <property type="match status" value="1"/>
</dbReference>
<keyword evidence="6" id="KW-0238">DNA-binding</keyword>
<sequence>MLTTQYRMNEVIMKFPSQELYDNELVAADSVKDRVLTDLSYSTLNSDMGKLSLDDGPTTGKVEETEETKYPLIFYDTQGGDFPEDEDKALSDAESKLKPLLGSDSKSNTYEAMIARSHILSLIEAGVKASDIAVITPYNAQVAALAAILRDDERTADVEIGSVDGFQGREKEAVLVTLVRSNEKGEVGFLGEKRRLNVAMTRPKRQLCVIGDSDTIQKGSPFLKRWMEFLEANADLRYPDVGEHMPS</sequence>
<evidence type="ECO:0000313" key="6">
    <source>
        <dbReference type="EMBL" id="KZZ91653.1"/>
    </source>
</evidence>
<dbReference type="InterPro" id="IPR050534">
    <property type="entry name" value="Coronavir_polyprotein_1ab"/>
</dbReference>
<gene>
    <name evidence="6" type="ORF">AAP_03359</name>
</gene>
<dbReference type="VEuPathDB" id="FungiDB:AAP_03359"/>
<dbReference type="PANTHER" id="PTHR43788:SF8">
    <property type="entry name" value="DNA-BINDING PROTEIN SMUBP-2"/>
    <property type="match status" value="1"/>
</dbReference>
<evidence type="ECO:0000256" key="2">
    <source>
        <dbReference type="ARBA" id="ARBA00022801"/>
    </source>
</evidence>